<evidence type="ECO:0000313" key="1">
    <source>
        <dbReference type="EMBL" id="KKN00637.1"/>
    </source>
</evidence>
<reference evidence="1" key="1">
    <citation type="journal article" date="2015" name="Nature">
        <title>Complex archaea that bridge the gap between prokaryotes and eukaryotes.</title>
        <authorList>
            <person name="Spang A."/>
            <person name="Saw J.H."/>
            <person name="Jorgensen S.L."/>
            <person name="Zaremba-Niedzwiedzka K."/>
            <person name="Martijn J."/>
            <person name="Lind A.E."/>
            <person name="van Eijk R."/>
            <person name="Schleper C."/>
            <person name="Guy L."/>
            <person name="Ettema T.J."/>
        </authorList>
    </citation>
    <scope>NUCLEOTIDE SEQUENCE</scope>
</reference>
<comment type="caution">
    <text evidence="1">The sequence shown here is derived from an EMBL/GenBank/DDBJ whole genome shotgun (WGS) entry which is preliminary data.</text>
</comment>
<proteinExistence type="predicted"/>
<dbReference type="AlphaFoldDB" id="A0A0F9MMN4"/>
<accession>A0A0F9MMN4</accession>
<dbReference type="EMBL" id="LAZR01005353">
    <property type="protein sequence ID" value="KKN00637.1"/>
    <property type="molecule type" value="Genomic_DNA"/>
</dbReference>
<protein>
    <submittedName>
        <fullName evidence="1">Uncharacterized protein</fullName>
    </submittedName>
</protein>
<name>A0A0F9MMN4_9ZZZZ</name>
<sequence>MWNFLKRFKKIEDPELREAMCGLRRIETTKPEVVPFVSSKKPAATIPLPPGTFAQIPQGRRSAQLPPGTFNQPPDAILSISSPDGVDSIVIEANSRTIMEAWDTKAAMVDRPVGSFGFADGLAYIMTRGGWVNLGETLEKPLEMTNRRGAIRAQKARKAADSDFLENVVRNIVASPDHKILMEATISDHGLDMAVDDAIEAMKLMSRKGKLCFLLFVLGSAEEVLGEIEAVPFLQEVT</sequence>
<gene>
    <name evidence="1" type="ORF">LCGC14_1135920</name>
</gene>
<organism evidence="1">
    <name type="scientific">marine sediment metagenome</name>
    <dbReference type="NCBI Taxonomy" id="412755"/>
    <lineage>
        <taxon>unclassified sequences</taxon>
        <taxon>metagenomes</taxon>
        <taxon>ecological metagenomes</taxon>
    </lineage>
</organism>